<dbReference type="GO" id="GO:0005694">
    <property type="term" value="C:chromosome"/>
    <property type="evidence" value="ECO:0007669"/>
    <property type="project" value="TreeGrafter"/>
</dbReference>
<feature type="domain" description="Helicase C-terminal" evidence="12">
    <location>
        <begin position="527"/>
        <end position="696"/>
    </location>
</feature>
<keyword evidence="6" id="KW-0238">DNA-binding</keyword>
<dbReference type="PANTHER" id="PTHR13710:SF105">
    <property type="entry name" value="ATP-DEPENDENT DNA HELICASE Q1"/>
    <property type="match status" value="1"/>
</dbReference>
<dbReference type="InterPro" id="IPR027417">
    <property type="entry name" value="P-loop_NTPase"/>
</dbReference>
<dbReference type="CDD" id="cd17932">
    <property type="entry name" value="DEXQc_UvrD"/>
    <property type="match status" value="1"/>
</dbReference>
<dbReference type="Pfam" id="PF13245">
    <property type="entry name" value="AAA_19"/>
    <property type="match status" value="1"/>
</dbReference>
<dbReference type="EC" id="5.6.2.4" evidence="9"/>
<dbReference type="Pfam" id="PF13361">
    <property type="entry name" value="UvrD_C"/>
    <property type="match status" value="1"/>
</dbReference>
<dbReference type="OrthoDB" id="9760034at2"/>
<dbReference type="SMART" id="SM00490">
    <property type="entry name" value="HELICc"/>
    <property type="match status" value="1"/>
</dbReference>
<evidence type="ECO:0000259" key="12">
    <source>
        <dbReference type="PROSITE" id="PS51194"/>
    </source>
</evidence>
<sequence>MNYDAHGDKKENVSVSIQNTLFLDLEIIPQGDIIQMGAIRGDHVFEKIGRFNTLNALKELDAFAHGTSYIAGHNILFHDLPLMAQKNANLNLFTKLVMDTLWLSPLAFPRNPYHGLIKDYKLVKESINNPVSDARLAATLLRDQMDAFAAMDREVLLFYRVCFQHMILPESTGFFPAFTTHLFSRPGRGLGACFERCGAKALITRDRAMDIFQDKTRNKVCQSTWKHVFKAFWKKSDQRFILAYALAWLQVAGGNSVLPPWVRKQFPSIVSLLSKLRDEPCTDKNCTHCRNTHDPVKHLTRFFGYPGYRKLPDGTPLQEQIVTHGLAAKPLLAILPTGGGKSICFQIPALAGYFNTGSLTVVISPLQALMKDQVDNLNKSTGGTAGATISGLLTPPERGMVMDQVALGNIGILYISPEQLRNGSVRKILTTRQIRCWVFDEAHCLSKWGHDFRPDYLYASRFIREFSIKEKLTPTVACFTATARQDVVEEIISHFKDELNLDLTLFQGGVERSNLDFEIHAVSSHEKLDSVHNILIERLSHESDGAAIVYCATRKNTQAVSEYLNQKGWHSGFFHGAMTPPEKREIQEGFISGELPVIAATNAFGMGIDKDNVRLVIHYDIPGSMENYIQEAGRAGRDNKDARCVLLYDENDIEAQFRLSSATRLTTRDIAQILKGIQRARRNREGNIVVTAGEILRDNRVDTGFDLSDHDYETRVKTAVSWLERGGFLSREENRTSVFQGKPKFHDMDEALQRINALNLSSLNRNIWSCILSALVNAPNDMGLNADEICESLGQIPHLPEEFKNTRKIIAVMNDMAEAGLIERSLMLSAWVKQTGKGNATAVLGRVCAVEKAMLEVMAQSHPHAEVNETVHLTFRGMNQQILDMGVDGTSVELIKQLLKTMANDGKGFGHSISSLELSYENREMCRLRLRREWNTMAKITQRRHDLACLILQAIRDAAPGGEKKQKEILVRFSYDYISQYLSGSIATIDIKPGKMMAALEAGLLFLHDNKVISLQHGMAVFRQAMTLKMGKNDKAKRYTRSDFEPLSLHYTQRIFQIHIMNAFARMGTEKLTQALNMILGYFSMNTEAFIKKFFPGKKGMLKMATGEASFKNIVSSLKHPDQERIVTAGARRNLLVLAGPGSGKTRTVVHRCAWLLRVKRVNPGSVLVLCYNHSAAVLVKKRLLALIDQDARGVSVMTFHSLAMQITGKTPGITMEGGTRIFPGGNYAGVTQPEQSLARWFDTVITEATDILAGKKELPGLGMDEIRERILAGYEYILVDEYQDIDQTQYDLISAVAGRGLVTDKKQGGLGKLNIMAVGDDDQSIYGFRNASVKFIRKFKEDYAAEVFHLTENFRSAPCIMALGNTLIAHNRDRMKTDHPMKISPHHLARRSRGNVVFFGVSDVMDQARQLTTALKIIMESNPGLPLEQMAVLSRNGMNHSMLLSVRRVLEEENIPMSIPLTGASRFSLFRVREIENFMADLNQHPDIFARSSQLLGCYYARLSIKQVFKPERSSSISTEKDFLSSMADKFTCENKNPWHQFIVDGLTALAAETGDAEISLFQVHHFFSRLILEQKREQRLGRGIFLGTVHSAKGMEFSHVFILDGGWGTPKIMAEMEEERRLYYVAMTRAKEWLGLFSLKGSGNPHINILKRENCFDNCQFEAIPSHQGIASGVSHHPGADPLYEISRKSGAYFKFCGGQTGAGIRSARGGDKKIMPENIRYDILSLGDIYLDYAGRKSLNHPIHRALQELVPGDELKLRHTPAMTFLCTLKGVPVAAMSREARHQWAQKQDEVKEIKIIAMVQRKKNDCQPDFISKIACEKWEIPIVEIRLSIKIFPGG</sequence>
<keyword evidence="5 10" id="KW-0067">ATP-binding</keyword>
<dbReference type="PROSITE" id="PS51194">
    <property type="entry name" value="HELICASE_CTER"/>
    <property type="match status" value="1"/>
</dbReference>
<comment type="catalytic activity">
    <reaction evidence="8">
        <text>Couples ATP hydrolysis with the unwinding of duplex DNA by translocating in the 3'-5' direction.</text>
        <dbReference type="EC" id="5.6.2.4"/>
    </reaction>
</comment>
<dbReference type="SMART" id="SM00487">
    <property type="entry name" value="DEXDc"/>
    <property type="match status" value="1"/>
</dbReference>
<dbReference type="Gene3D" id="1.10.486.10">
    <property type="entry name" value="PCRA, domain 4"/>
    <property type="match status" value="1"/>
</dbReference>
<dbReference type="STRING" id="1121400.SAMN02746065_11110"/>
<keyword evidence="15" id="KW-1185">Reference proteome</keyword>
<dbReference type="InterPro" id="IPR001650">
    <property type="entry name" value="Helicase_C-like"/>
</dbReference>
<dbReference type="PROSITE" id="PS51192">
    <property type="entry name" value="HELICASE_ATP_BIND_1"/>
    <property type="match status" value="1"/>
</dbReference>
<gene>
    <name evidence="14" type="ORF">SAMN02746065_11110</name>
</gene>
<protein>
    <recommendedName>
        <fullName evidence="9">DNA 3'-5' helicase</fullName>
        <ecNumber evidence="9">5.6.2.4</ecNumber>
    </recommendedName>
</protein>
<dbReference type="SUPFAM" id="SSF52540">
    <property type="entry name" value="P-loop containing nucleoside triphosphate hydrolases"/>
    <property type="match status" value="2"/>
</dbReference>
<dbReference type="InterPro" id="IPR011545">
    <property type="entry name" value="DEAD/DEAH_box_helicase_dom"/>
</dbReference>
<reference evidence="14 15" key="1">
    <citation type="submission" date="2017-04" db="EMBL/GenBank/DDBJ databases">
        <authorList>
            <person name="Afonso C.L."/>
            <person name="Miller P.J."/>
            <person name="Scott M.A."/>
            <person name="Spackman E."/>
            <person name="Goraichik I."/>
            <person name="Dimitrov K.M."/>
            <person name="Suarez D.L."/>
            <person name="Swayne D.E."/>
        </authorList>
    </citation>
    <scope>NUCLEOTIDE SEQUENCE [LARGE SCALE GENOMIC DNA]</scope>
    <source>
        <strain evidence="14 15">DSM 3385</strain>
    </source>
</reference>
<evidence type="ECO:0000313" key="15">
    <source>
        <dbReference type="Proteomes" id="UP000192418"/>
    </source>
</evidence>
<organism evidence="14 15">
    <name type="scientific">Desulfocicer vacuolatum DSM 3385</name>
    <dbReference type="NCBI Taxonomy" id="1121400"/>
    <lineage>
        <taxon>Bacteria</taxon>
        <taxon>Pseudomonadati</taxon>
        <taxon>Thermodesulfobacteriota</taxon>
        <taxon>Desulfobacteria</taxon>
        <taxon>Desulfobacterales</taxon>
        <taxon>Desulfobacteraceae</taxon>
        <taxon>Desulfocicer</taxon>
    </lineage>
</organism>
<keyword evidence="7" id="KW-0413">Isomerase</keyword>
<dbReference type="RefSeq" id="WP_084069412.1">
    <property type="nucleotide sequence ID" value="NZ_FWXY01000011.1"/>
</dbReference>
<evidence type="ECO:0000256" key="9">
    <source>
        <dbReference type="ARBA" id="ARBA00034808"/>
    </source>
</evidence>
<dbReference type="EMBL" id="FWXY01000011">
    <property type="protein sequence ID" value="SMC80936.1"/>
    <property type="molecule type" value="Genomic_DNA"/>
</dbReference>
<accession>A0A1W2C752</accession>
<dbReference type="GO" id="GO:0005737">
    <property type="term" value="C:cytoplasm"/>
    <property type="evidence" value="ECO:0007669"/>
    <property type="project" value="TreeGrafter"/>
</dbReference>
<dbReference type="Proteomes" id="UP000192418">
    <property type="component" value="Unassembled WGS sequence"/>
</dbReference>
<dbReference type="PANTHER" id="PTHR13710">
    <property type="entry name" value="DNA HELICASE RECQ FAMILY MEMBER"/>
    <property type="match status" value="1"/>
</dbReference>
<evidence type="ECO:0000256" key="3">
    <source>
        <dbReference type="ARBA" id="ARBA00022801"/>
    </source>
</evidence>
<evidence type="ECO:0000256" key="10">
    <source>
        <dbReference type="PROSITE-ProRule" id="PRU00560"/>
    </source>
</evidence>
<dbReference type="InterPro" id="IPR012337">
    <property type="entry name" value="RNaseH-like_sf"/>
</dbReference>
<name>A0A1W2C752_9BACT</name>
<feature type="domain" description="Helicase ATP-binding" evidence="11">
    <location>
        <begin position="322"/>
        <end position="501"/>
    </location>
</feature>
<dbReference type="GO" id="GO:0006281">
    <property type="term" value="P:DNA repair"/>
    <property type="evidence" value="ECO:0007669"/>
    <property type="project" value="TreeGrafter"/>
</dbReference>
<evidence type="ECO:0000313" key="14">
    <source>
        <dbReference type="EMBL" id="SMC80936.1"/>
    </source>
</evidence>
<dbReference type="GO" id="GO:0043138">
    <property type="term" value="F:3'-5' DNA helicase activity"/>
    <property type="evidence" value="ECO:0007669"/>
    <property type="project" value="UniProtKB-EC"/>
</dbReference>
<dbReference type="NCBIfam" id="TIGR00614">
    <property type="entry name" value="recQ_fam"/>
    <property type="match status" value="1"/>
</dbReference>
<dbReference type="GO" id="GO:0009378">
    <property type="term" value="F:four-way junction helicase activity"/>
    <property type="evidence" value="ECO:0007669"/>
    <property type="project" value="TreeGrafter"/>
</dbReference>
<dbReference type="GO" id="GO:0006310">
    <property type="term" value="P:DNA recombination"/>
    <property type="evidence" value="ECO:0007669"/>
    <property type="project" value="InterPro"/>
</dbReference>
<dbReference type="Pfam" id="PF00270">
    <property type="entry name" value="DEAD"/>
    <property type="match status" value="1"/>
</dbReference>
<evidence type="ECO:0000259" key="11">
    <source>
        <dbReference type="PROSITE" id="PS51192"/>
    </source>
</evidence>
<keyword evidence="2 10" id="KW-0547">Nucleotide-binding</keyword>
<comment type="similarity">
    <text evidence="1">Belongs to the helicase family. RecQ subfamily.</text>
</comment>
<dbReference type="InterPro" id="IPR014017">
    <property type="entry name" value="DNA_helicase_UvrD-like_C"/>
</dbReference>
<dbReference type="GO" id="GO:0003677">
    <property type="term" value="F:DNA binding"/>
    <property type="evidence" value="ECO:0007669"/>
    <property type="project" value="UniProtKB-KW"/>
</dbReference>
<feature type="binding site" evidence="10">
    <location>
        <begin position="1139"/>
        <end position="1146"/>
    </location>
    <ligand>
        <name>ATP</name>
        <dbReference type="ChEBI" id="CHEBI:30616"/>
    </ligand>
</feature>
<evidence type="ECO:0000256" key="6">
    <source>
        <dbReference type="ARBA" id="ARBA00023125"/>
    </source>
</evidence>
<dbReference type="InterPro" id="IPR014016">
    <property type="entry name" value="UvrD-like_ATP-bd"/>
</dbReference>
<dbReference type="PROSITE" id="PS51198">
    <property type="entry name" value="UVRD_HELICASE_ATP_BIND"/>
    <property type="match status" value="1"/>
</dbReference>
<dbReference type="Gene3D" id="3.40.50.300">
    <property type="entry name" value="P-loop containing nucleotide triphosphate hydrolases"/>
    <property type="match status" value="6"/>
</dbReference>
<keyword evidence="4 10" id="KW-0347">Helicase</keyword>
<proteinExistence type="inferred from homology"/>
<keyword evidence="3 10" id="KW-0378">Hydrolase</keyword>
<dbReference type="GO" id="GO:0005524">
    <property type="term" value="F:ATP binding"/>
    <property type="evidence" value="ECO:0007669"/>
    <property type="project" value="UniProtKB-UniRule"/>
</dbReference>
<dbReference type="GO" id="GO:0016787">
    <property type="term" value="F:hydrolase activity"/>
    <property type="evidence" value="ECO:0007669"/>
    <property type="project" value="UniProtKB-UniRule"/>
</dbReference>
<dbReference type="InterPro" id="IPR014001">
    <property type="entry name" value="Helicase_ATP-bd"/>
</dbReference>
<evidence type="ECO:0000256" key="5">
    <source>
        <dbReference type="ARBA" id="ARBA00022840"/>
    </source>
</evidence>
<evidence type="ECO:0000256" key="1">
    <source>
        <dbReference type="ARBA" id="ARBA00005446"/>
    </source>
</evidence>
<evidence type="ECO:0000256" key="8">
    <source>
        <dbReference type="ARBA" id="ARBA00034617"/>
    </source>
</evidence>
<evidence type="ECO:0000259" key="13">
    <source>
        <dbReference type="PROSITE" id="PS51198"/>
    </source>
</evidence>
<dbReference type="Pfam" id="PF00271">
    <property type="entry name" value="Helicase_C"/>
    <property type="match status" value="1"/>
</dbReference>
<evidence type="ECO:0000256" key="4">
    <source>
        <dbReference type="ARBA" id="ARBA00022806"/>
    </source>
</evidence>
<feature type="domain" description="UvrD-like helicase ATP-binding" evidence="13">
    <location>
        <begin position="1118"/>
        <end position="1358"/>
    </location>
</feature>
<evidence type="ECO:0000256" key="2">
    <source>
        <dbReference type="ARBA" id="ARBA00022741"/>
    </source>
</evidence>
<dbReference type="InterPro" id="IPR004589">
    <property type="entry name" value="DNA_helicase_ATP-dep_RecQ"/>
</dbReference>
<evidence type="ECO:0000256" key="7">
    <source>
        <dbReference type="ARBA" id="ARBA00023235"/>
    </source>
</evidence>
<dbReference type="SUPFAM" id="SSF53098">
    <property type="entry name" value="Ribonuclease H-like"/>
    <property type="match status" value="1"/>
</dbReference>